<keyword evidence="10" id="KW-1185">Reference proteome</keyword>
<proteinExistence type="predicted"/>
<accession>A0ABP3HIP4</accession>
<protein>
    <recommendedName>
        <fullName evidence="1">non-specific serine/threonine protein kinase</fullName>
        <ecNumber evidence="1">2.7.11.1</ecNumber>
    </recommendedName>
</protein>
<keyword evidence="6 7" id="KW-0067">ATP-binding</keyword>
<feature type="domain" description="Protein kinase" evidence="8">
    <location>
        <begin position="9"/>
        <end position="253"/>
    </location>
</feature>
<dbReference type="CDD" id="cd14014">
    <property type="entry name" value="STKc_PknB_like"/>
    <property type="match status" value="1"/>
</dbReference>
<keyword evidence="4 7" id="KW-0547">Nucleotide-binding</keyword>
<organism evidence="9 10">
    <name type="scientific">Actinoallomurus spadix</name>
    <dbReference type="NCBI Taxonomy" id="79912"/>
    <lineage>
        <taxon>Bacteria</taxon>
        <taxon>Bacillati</taxon>
        <taxon>Actinomycetota</taxon>
        <taxon>Actinomycetes</taxon>
        <taxon>Streptosporangiales</taxon>
        <taxon>Thermomonosporaceae</taxon>
        <taxon>Actinoallomurus</taxon>
    </lineage>
</organism>
<evidence type="ECO:0000256" key="4">
    <source>
        <dbReference type="ARBA" id="ARBA00022741"/>
    </source>
</evidence>
<comment type="caution">
    <text evidence="9">The sequence shown here is derived from an EMBL/GenBank/DDBJ whole genome shotgun (WGS) entry which is preliminary data.</text>
</comment>
<gene>
    <name evidence="9" type="ORF">GCM10010151_71300</name>
</gene>
<dbReference type="PANTHER" id="PTHR43289">
    <property type="entry name" value="MITOGEN-ACTIVATED PROTEIN KINASE KINASE KINASE 20-RELATED"/>
    <property type="match status" value="1"/>
</dbReference>
<dbReference type="EC" id="2.7.11.1" evidence="1"/>
<dbReference type="Gene3D" id="1.10.510.10">
    <property type="entry name" value="Transferase(Phosphotransferase) domain 1"/>
    <property type="match status" value="1"/>
</dbReference>
<sequence length="604" mass="63478">MDEWSLPGYVALRELGRGGFGRVVLARHQASGTQVAVKYLTVPDEGFRAEFREEARLLRDLDDPHVVRLFEYVEQPQGAAIVMEAIDGVPLRALLDERGPLEPEAALAVLKGSLLGLGAAHRVGVVHRDYKPANVMVEADGRSKLIDFGIAVRSGAAGQIIGTPAYMAPEQWAGAPASPSTDVYAATCVFFECVMGRTPYSGDTAAAYRAQHTSGEIPADQAPPPIQALLHRGLAKLPDDRPPGALEFAEELESAAVAEYGPQWESNGWRRLAEAAAGLAALFPFAALVAGTAPGAAGHVGGAAAGKAGGAAAGKAGGAAAGKAGGAAAGKAGALTKILGSNAGVKLGAIATGVVVAGSATTAAIVLSRHKPKKPEPVAARIELASYRRSIAGLDLREARYAHVSGVRDATVQRRIDQALFAPLDWGIVLMQKQDADANPPCTKPTILRSQPKVGINGPRLASVQYALPATYCSPLDYRLPRITVNVDLRTGKALTADDVFRPETLRPDGLATLLNRVSPHVTDPDLHTVCVRPPLRHDDFFPTSALLPGTRPQPPRVSAFFTAGGMVVSWSHAGSECPYYALTLPYSEVRDLLNPQIAAELPR</sequence>
<dbReference type="Pfam" id="PF00069">
    <property type="entry name" value="Pkinase"/>
    <property type="match status" value="1"/>
</dbReference>
<dbReference type="SUPFAM" id="SSF56112">
    <property type="entry name" value="Protein kinase-like (PK-like)"/>
    <property type="match status" value="1"/>
</dbReference>
<keyword evidence="2" id="KW-0723">Serine/threonine-protein kinase</keyword>
<dbReference type="PROSITE" id="PS50011">
    <property type="entry name" value="PROTEIN_KINASE_DOM"/>
    <property type="match status" value="1"/>
</dbReference>
<evidence type="ECO:0000259" key="8">
    <source>
        <dbReference type="PROSITE" id="PS50011"/>
    </source>
</evidence>
<feature type="binding site" evidence="7">
    <location>
        <position position="38"/>
    </location>
    <ligand>
        <name>ATP</name>
        <dbReference type="ChEBI" id="CHEBI:30616"/>
    </ligand>
</feature>
<dbReference type="Proteomes" id="UP001501822">
    <property type="component" value="Unassembled WGS sequence"/>
</dbReference>
<evidence type="ECO:0000313" key="10">
    <source>
        <dbReference type="Proteomes" id="UP001501822"/>
    </source>
</evidence>
<dbReference type="InterPro" id="IPR017441">
    <property type="entry name" value="Protein_kinase_ATP_BS"/>
</dbReference>
<evidence type="ECO:0000256" key="1">
    <source>
        <dbReference type="ARBA" id="ARBA00012513"/>
    </source>
</evidence>
<name>A0ABP3HIP4_9ACTN</name>
<dbReference type="EMBL" id="BAAABM010000070">
    <property type="protein sequence ID" value="GAA0371124.1"/>
    <property type="molecule type" value="Genomic_DNA"/>
</dbReference>
<evidence type="ECO:0000256" key="2">
    <source>
        <dbReference type="ARBA" id="ARBA00022527"/>
    </source>
</evidence>
<dbReference type="PANTHER" id="PTHR43289:SF6">
    <property type="entry name" value="SERINE_THREONINE-PROTEIN KINASE NEKL-3"/>
    <property type="match status" value="1"/>
</dbReference>
<evidence type="ECO:0000313" key="9">
    <source>
        <dbReference type="EMBL" id="GAA0371124.1"/>
    </source>
</evidence>
<dbReference type="PROSITE" id="PS00107">
    <property type="entry name" value="PROTEIN_KINASE_ATP"/>
    <property type="match status" value="1"/>
</dbReference>
<dbReference type="InterPro" id="IPR000719">
    <property type="entry name" value="Prot_kinase_dom"/>
</dbReference>
<dbReference type="InterPro" id="IPR011009">
    <property type="entry name" value="Kinase-like_dom_sf"/>
</dbReference>
<evidence type="ECO:0000256" key="3">
    <source>
        <dbReference type="ARBA" id="ARBA00022679"/>
    </source>
</evidence>
<dbReference type="InterPro" id="IPR008271">
    <property type="entry name" value="Ser/Thr_kinase_AS"/>
</dbReference>
<evidence type="ECO:0000256" key="6">
    <source>
        <dbReference type="ARBA" id="ARBA00022840"/>
    </source>
</evidence>
<dbReference type="PROSITE" id="PS00108">
    <property type="entry name" value="PROTEIN_KINASE_ST"/>
    <property type="match status" value="1"/>
</dbReference>
<evidence type="ECO:0000256" key="5">
    <source>
        <dbReference type="ARBA" id="ARBA00022777"/>
    </source>
</evidence>
<evidence type="ECO:0000256" key="7">
    <source>
        <dbReference type="PROSITE-ProRule" id="PRU10141"/>
    </source>
</evidence>
<keyword evidence="5" id="KW-0418">Kinase</keyword>
<keyword evidence="3" id="KW-0808">Transferase</keyword>
<dbReference type="RefSeq" id="WP_252808590.1">
    <property type="nucleotide sequence ID" value="NZ_BAAABM010000070.1"/>
</dbReference>
<reference evidence="10" key="1">
    <citation type="journal article" date="2019" name="Int. J. Syst. Evol. Microbiol.">
        <title>The Global Catalogue of Microorganisms (GCM) 10K type strain sequencing project: providing services to taxonomists for standard genome sequencing and annotation.</title>
        <authorList>
            <consortium name="The Broad Institute Genomics Platform"/>
            <consortium name="The Broad Institute Genome Sequencing Center for Infectious Disease"/>
            <person name="Wu L."/>
            <person name="Ma J."/>
        </authorList>
    </citation>
    <scope>NUCLEOTIDE SEQUENCE [LARGE SCALE GENOMIC DNA]</scope>
    <source>
        <strain evidence="10">JCM 3146</strain>
    </source>
</reference>